<dbReference type="EMBL" id="JARIHO010000076">
    <property type="protein sequence ID" value="KAJ7310932.1"/>
    <property type="molecule type" value="Genomic_DNA"/>
</dbReference>
<accession>A0AAD7ECQ4</accession>
<feature type="region of interest" description="Disordered" evidence="2">
    <location>
        <begin position="445"/>
        <end position="464"/>
    </location>
</feature>
<feature type="compositionally biased region" description="Polar residues" evidence="2">
    <location>
        <begin position="304"/>
        <end position="320"/>
    </location>
</feature>
<keyword evidence="4" id="KW-1185">Reference proteome</keyword>
<protein>
    <submittedName>
        <fullName evidence="3">Uncharacterized protein</fullName>
    </submittedName>
</protein>
<evidence type="ECO:0000313" key="3">
    <source>
        <dbReference type="EMBL" id="KAJ7310932.1"/>
    </source>
</evidence>
<feature type="compositionally biased region" description="Polar residues" evidence="2">
    <location>
        <begin position="1090"/>
        <end position="1112"/>
    </location>
</feature>
<keyword evidence="1" id="KW-0175">Coiled coil</keyword>
<evidence type="ECO:0000256" key="1">
    <source>
        <dbReference type="SAM" id="Coils"/>
    </source>
</evidence>
<proteinExistence type="predicted"/>
<evidence type="ECO:0000313" key="4">
    <source>
        <dbReference type="Proteomes" id="UP001218218"/>
    </source>
</evidence>
<gene>
    <name evidence="3" type="ORF">DFH08DRAFT_974093</name>
</gene>
<feature type="region of interest" description="Disordered" evidence="2">
    <location>
        <begin position="1056"/>
        <end position="1137"/>
    </location>
</feature>
<sequence length="1287" mass="144405">MFDQQTQAAPATVEIPRAPKALPPTPSAPGERMAELTDEEIYRVAVTNAGTSIGKDIGKAERSLDRLEDGLGAAASNVRTIASTVQAITGNEVVQEIGSAVVKGVPLLMKALEGLSKAHPFAQVAFLPFKFAYEQEQKRRENDRARTSLFESIVDVMRLNVEIKVTIEPTAHGRLADLGEQMKEDIRGCYNVLDAMQKQSLIVKFCKAGDWSKQLGQYTATFQRRHDDLHFALTLNMAMEVHTMPTKIEDIVQKFMKEFQAAKTPQDRIIEAYFRANGGEDAVMKDNAKFANLIKLVNQSTVTHDIQSPSPAGSGTNKSRTGGAGVQATGKAKLDEDERADVARIRKEYRTDITLVIEENMGIFTKRLELGLHRLEEDLSNDIHREADRVISHVEGPYMQLDDKIMRQVWKDQSWRGHAKTRTLVLTLRDYLVARAGQANKEIFGVAPASPPAPDSQDPETAMGAPLPDSWMVQYLHVKQLRNLQQVLDPDTSGFSTIVEVNTFTQSGQRGWSLPRWISYWAIGWQIYATRYCTEIDEIFSEMLLLRDQVGAQMPGNKRYINTYISEIWPIVVGLTSGIERFEAADWLADHFTEYIDAQEAALRSRLDKIQYDIDSLDTVHEILRSEPIERSIFILLAIILRRHLAKLHLCIITELNPEELPDDADTVKFVGEAAWLRYNDLLALYKHQQIADMKQNFDWFSNYFAWKNWTNEQHYKTNEIPSYGSVSQISQMNVKELEGFLIHMAKPINIEPDKVKQPVIDANPEATEMQVEIQPLPDSIQLANPSSGDQNISANLSEIQDCLSGVWFGFHITEEKPPSASSGMFYLKIRTTIFPGQTELNIQGEGQSPWWTPDVGAIQGTVTTTPNPENKFELNFHLQVLDAWYSYRGTFAPDLQIISGQCDTIDPDGYSRRDPFILKKTPVDRIMCHRPLVSRLNARELWLFAKNAIVDDLRRRKPSVKYLYTRMKMIKRYQELLYRTDGPEDRSELSRLRTSFTVQEVIELRKVFNWYTRAGLYIVTTAAAVPTSPAVTDGGASALVDASSVTVTVSATVNTNTADSSQSPPPESDSANPQTTASDGDEGFKSDSAVDTQLDNNATPTLVSTSETVDPQGTVGEAQPEVANGPNQSESGDVDDRNANAQQGIIMLKCLICREKVSTPCWYCMDCAEVDAFVCTACETKTEELYPWDYVRRYREEVGYVKEAKEPLAILKNPSTHSVLHMLIRFGNTVSTQAADAPATDIGQALHEVEQRLLGRMDEDKRQMEQRLAKIEALLEALLLGNAERS</sequence>
<evidence type="ECO:0000256" key="2">
    <source>
        <dbReference type="SAM" id="MobiDB-lite"/>
    </source>
</evidence>
<feature type="region of interest" description="Disordered" evidence="2">
    <location>
        <begin position="304"/>
        <end position="333"/>
    </location>
</feature>
<reference evidence="3" key="1">
    <citation type="submission" date="2023-03" db="EMBL/GenBank/DDBJ databases">
        <title>Massive genome expansion in bonnet fungi (Mycena s.s.) driven by repeated elements and novel gene families across ecological guilds.</title>
        <authorList>
            <consortium name="Lawrence Berkeley National Laboratory"/>
            <person name="Harder C.B."/>
            <person name="Miyauchi S."/>
            <person name="Viragh M."/>
            <person name="Kuo A."/>
            <person name="Thoen E."/>
            <person name="Andreopoulos B."/>
            <person name="Lu D."/>
            <person name="Skrede I."/>
            <person name="Drula E."/>
            <person name="Henrissat B."/>
            <person name="Morin E."/>
            <person name="Kohler A."/>
            <person name="Barry K."/>
            <person name="LaButti K."/>
            <person name="Morin E."/>
            <person name="Salamov A."/>
            <person name="Lipzen A."/>
            <person name="Mereny Z."/>
            <person name="Hegedus B."/>
            <person name="Baldrian P."/>
            <person name="Stursova M."/>
            <person name="Weitz H."/>
            <person name="Taylor A."/>
            <person name="Grigoriev I.V."/>
            <person name="Nagy L.G."/>
            <person name="Martin F."/>
            <person name="Kauserud H."/>
        </authorList>
    </citation>
    <scope>NUCLEOTIDE SEQUENCE</scope>
    <source>
        <strain evidence="3">CBHHK002</strain>
    </source>
</reference>
<name>A0AAD7ECQ4_9AGAR</name>
<feature type="region of interest" description="Disordered" evidence="2">
    <location>
        <begin position="1"/>
        <end position="33"/>
    </location>
</feature>
<organism evidence="3 4">
    <name type="scientific">Mycena albidolilacea</name>
    <dbReference type="NCBI Taxonomy" id="1033008"/>
    <lineage>
        <taxon>Eukaryota</taxon>
        <taxon>Fungi</taxon>
        <taxon>Dikarya</taxon>
        <taxon>Basidiomycota</taxon>
        <taxon>Agaricomycotina</taxon>
        <taxon>Agaricomycetes</taxon>
        <taxon>Agaricomycetidae</taxon>
        <taxon>Agaricales</taxon>
        <taxon>Marasmiineae</taxon>
        <taxon>Mycenaceae</taxon>
        <taxon>Mycena</taxon>
    </lineage>
</organism>
<feature type="coiled-coil region" evidence="1">
    <location>
        <begin position="1255"/>
        <end position="1282"/>
    </location>
</feature>
<dbReference type="Proteomes" id="UP001218218">
    <property type="component" value="Unassembled WGS sequence"/>
</dbReference>
<comment type="caution">
    <text evidence="3">The sequence shown here is derived from an EMBL/GenBank/DDBJ whole genome shotgun (WGS) entry which is preliminary data.</text>
</comment>